<evidence type="ECO:0000313" key="1">
    <source>
        <dbReference type="EMBL" id="BCB78737.1"/>
    </source>
</evidence>
<name>A0A6F8XY59_9ACTN</name>
<reference evidence="1 2" key="2">
    <citation type="submission" date="2020-03" db="EMBL/GenBank/DDBJ databases">
        <authorList>
            <person name="Ichikawa N."/>
            <person name="Kimura A."/>
            <person name="Kitahashi Y."/>
            <person name="Uohara A."/>
        </authorList>
    </citation>
    <scope>NUCLEOTIDE SEQUENCE [LARGE SCALE GENOMIC DNA]</scope>
    <source>
        <strain evidence="1 2">NBRC 107702</strain>
    </source>
</reference>
<sequence length="63" mass="6922">MLDDLALVTPERVVSEDPAEDAERLGLKIYCGSHPLILRASARRGPPELAVALWTGAAYRRSF</sequence>
<gene>
    <name evidence="1" type="ORF">Pflav_051470</name>
</gene>
<dbReference type="KEGG" id="pfla:Pflav_051470"/>
<organism evidence="1 2">
    <name type="scientific">Phytohabitans flavus</name>
    <dbReference type="NCBI Taxonomy" id="1076124"/>
    <lineage>
        <taxon>Bacteria</taxon>
        <taxon>Bacillati</taxon>
        <taxon>Actinomycetota</taxon>
        <taxon>Actinomycetes</taxon>
        <taxon>Micromonosporales</taxon>
        <taxon>Micromonosporaceae</taxon>
    </lineage>
</organism>
<reference evidence="1 2" key="1">
    <citation type="submission" date="2020-03" db="EMBL/GenBank/DDBJ databases">
        <title>Whole genome shotgun sequence of Phytohabitans flavus NBRC 107702.</title>
        <authorList>
            <person name="Komaki H."/>
            <person name="Tamura T."/>
        </authorList>
    </citation>
    <scope>NUCLEOTIDE SEQUENCE [LARGE SCALE GENOMIC DNA]</scope>
    <source>
        <strain evidence="1 2">NBRC 107702</strain>
    </source>
</reference>
<dbReference type="EMBL" id="AP022870">
    <property type="protein sequence ID" value="BCB78737.1"/>
    <property type="molecule type" value="Genomic_DNA"/>
</dbReference>
<evidence type="ECO:0000313" key="2">
    <source>
        <dbReference type="Proteomes" id="UP000502508"/>
    </source>
</evidence>
<keyword evidence="2" id="KW-1185">Reference proteome</keyword>
<dbReference type="AlphaFoldDB" id="A0A6F8XY59"/>
<accession>A0A6F8XY59</accession>
<protein>
    <submittedName>
        <fullName evidence="1">Uncharacterized protein</fullName>
    </submittedName>
</protein>
<dbReference type="Proteomes" id="UP000502508">
    <property type="component" value="Chromosome"/>
</dbReference>
<proteinExistence type="predicted"/>